<reference evidence="3 4" key="1">
    <citation type="submission" date="2018-05" db="EMBL/GenBank/DDBJ databases">
        <title>Flavobacterium sp. MEBiC07310.</title>
        <authorList>
            <person name="Baek K."/>
        </authorList>
    </citation>
    <scope>NUCLEOTIDE SEQUENCE [LARGE SCALE GENOMIC DNA]</scope>
    <source>
        <strain evidence="3 4">MEBiC07310</strain>
    </source>
</reference>
<dbReference type="Proteomes" id="UP000245429">
    <property type="component" value="Chromosome"/>
</dbReference>
<evidence type="ECO:0000259" key="2">
    <source>
        <dbReference type="Pfam" id="PF20448"/>
    </source>
</evidence>
<feature type="signal peptide" evidence="1">
    <location>
        <begin position="1"/>
        <end position="19"/>
    </location>
</feature>
<dbReference type="InterPro" id="IPR046551">
    <property type="entry name" value="DUF6705"/>
</dbReference>
<feature type="chain" id="PRO_5016095615" description="DUF6705 domain-containing protein" evidence="1">
    <location>
        <begin position="20"/>
        <end position="209"/>
    </location>
</feature>
<dbReference type="RefSeq" id="WP_109567999.1">
    <property type="nucleotide sequence ID" value="NZ_CP029463.1"/>
</dbReference>
<dbReference type="AlphaFoldDB" id="A0A2U8QR52"/>
<evidence type="ECO:0000313" key="4">
    <source>
        <dbReference type="Proteomes" id="UP000245429"/>
    </source>
</evidence>
<dbReference type="KEGG" id="fse:DI487_01010"/>
<keyword evidence="1" id="KW-0732">Signal</keyword>
<name>A0A2U8QR52_9FLAO</name>
<dbReference type="OrthoDB" id="1261237at2"/>
<accession>A0A2U8QR52</accession>
<feature type="domain" description="DUF6705" evidence="2">
    <location>
        <begin position="1"/>
        <end position="209"/>
    </location>
</feature>
<proteinExistence type="predicted"/>
<gene>
    <name evidence="3" type="ORF">DI487_01010</name>
</gene>
<keyword evidence="4" id="KW-1185">Reference proteome</keyword>
<dbReference type="EMBL" id="CP029463">
    <property type="protein sequence ID" value="AWM12590.1"/>
    <property type="molecule type" value="Genomic_DNA"/>
</dbReference>
<evidence type="ECO:0000313" key="3">
    <source>
        <dbReference type="EMBL" id="AWM12590.1"/>
    </source>
</evidence>
<organism evidence="3 4">
    <name type="scientific">Flavobacterium sediminis</name>
    <dbReference type="NCBI Taxonomy" id="2201181"/>
    <lineage>
        <taxon>Bacteria</taxon>
        <taxon>Pseudomonadati</taxon>
        <taxon>Bacteroidota</taxon>
        <taxon>Flavobacteriia</taxon>
        <taxon>Flavobacteriales</taxon>
        <taxon>Flavobacteriaceae</taxon>
        <taxon>Flavobacterium</taxon>
    </lineage>
</organism>
<dbReference type="Pfam" id="PF20448">
    <property type="entry name" value="DUF6705"/>
    <property type="match status" value="1"/>
</dbReference>
<sequence>MKKILYVLLLSLAFTHCKAQNPVLGLFDDTIEFGELQGAYYKDVDNYLDQFVGTWMYTEGDTILKVTFFKKEMMFKRNSYYADYLVGEFQYIENGVEKANTLSNLNINYTSPYNYNMWSIGQMWKASYPVCDECSANEKRLKMSFTEPANDDDCLEGMWAMRVVVEGGVQKLKVQFRFETVACGYKEDGTPSTADYFSIPFGDYTLIKQ</sequence>
<evidence type="ECO:0000256" key="1">
    <source>
        <dbReference type="SAM" id="SignalP"/>
    </source>
</evidence>
<protein>
    <recommendedName>
        <fullName evidence="2">DUF6705 domain-containing protein</fullName>
    </recommendedName>
</protein>